<evidence type="ECO:0000313" key="5">
    <source>
        <dbReference type="Proteomes" id="UP000095284"/>
    </source>
</evidence>
<evidence type="ECO:0000256" key="1">
    <source>
        <dbReference type="SAM" id="MobiDB-lite"/>
    </source>
</evidence>
<keyword evidence="2" id="KW-1133">Transmembrane helix</keyword>
<reference evidence="7" key="1">
    <citation type="submission" date="2016-11" db="UniProtKB">
        <authorList>
            <consortium name="WormBaseParasite"/>
        </authorList>
    </citation>
    <scope>IDENTIFICATION</scope>
</reference>
<keyword evidence="6" id="KW-1185">Reference proteome</keyword>
<sequence length="382" mass="43019">MPGSWLALCSGTEIIKLVLDLACVLTTIQLAFRMTVSQEQVDFYTTLRHYHAHYEIALAAISLSLNGLVVYMAMTTRNRVMRSYCWVVLMSMFADMVYVLTNLTSMMVVEVKGGLMYFITLGPFSHYPNPAGKVMGALYLTGLYMVIATLGMQFIYRYYALCKTPLTLTQFSLIYLVVTVYCVSDAAIGGFVFDGEDAERTRMIQEHPMYTHNTPTYMIVDPRKPIHSAHLVSTQLIVVVVYVVVIYTSRKINEKLKEASAIMSSSTRDAQRQLNRVMILQATYPAIIVGCPVLMATGFTQLRLDVLWCGLYLVPSGSLIPIANSVTMILVIPTFRKRLLNCLPYRKIEVKSSGPFTTTDITRKMTETPPQSRMEPNETHLI</sequence>
<organism evidence="5 7">
    <name type="scientific">Bursaphelenchus xylophilus</name>
    <name type="common">Pinewood nematode worm</name>
    <name type="synonym">Aphelenchoides xylophilus</name>
    <dbReference type="NCBI Taxonomy" id="6326"/>
    <lineage>
        <taxon>Eukaryota</taxon>
        <taxon>Metazoa</taxon>
        <taxon>Ecdysozoa</taxon>
        <taxon>Nematoda</taxon>
        <taxon>Chromadorea</taxon>
        <taxon>Rhabditida</taxon>
        <taxon>Tylenchina</taxon>
        <taxon>Tylenchomorpha</taxon>
        <taxon>Aphelenchoidea</taxon>
        <taxon>Aphelenchoididae</taxon>
        <taxon>Bursaphelenchus</taxon>
    </lineage>
</organism>
<protein>
    <submittedName>
        <fullName evidence="3">(pine wood nematode) hypothetical protein</fullName>
    </submittedName>
</protein>
<dbReference type="Pfam" id="PF10326">
    <property type="entry name" value="7TM_GPCR_Str"/>
    <property type="match status" value="1"/>
</dbReference>
<accession>A0A1I7RWU2</accession>
<evidence type="ECO:0000313" key="4">
    <source>
        <dbReference type="EMBL" id="CAG9128693.1"/>
    </source>
</evidence>
<dbReference type="Proteomes" id="UP000659654">
    <property type="component" value="Unassembled WGS sequence"/>
</dbReference>
<dbReference type="Proteomes" id="UP000582659">
    <property type="component" value="Unassembled WGS sequence"/>
</dbReference>
<evidence type="ECO:0000313" key="3">
    <source>
        <dbReference type="EMBL" id="CAD5233500.1"/>
    </source>
</evidence>
<dbReference type="EMBL" id="CAJFCV020000006">
    <property type="protein sequence ID" value="CAG9128693.1"/>
    <property type="molecule type" value="Genomic_DNA"/>
</dbReference>
<feature type="transmembrane region" description="Helical" evidence="2">
    <location>
        <begin position="226"/>
        <end position="247"/>
    </location>
</feature>
<keyword evidence="2" id="KW-0472">Membrane</keyword>
<reference evidence="4" key="2">
    <citation type="submission" date="2020-08" db="EMBL/GenBank/DDBJ databases">
        <authorList>
            <person name="Kikuchi T."/>
        </authorList>
    </citation>
    <scope>NUCLEOTIDE SEQUENCE</scope>
    <source>
        <strain evidence="3">Ka4C1</strain>
    </source>
</reference>
<dbReference type="Proteomes" id="UP000095284">
    <property type="component" value="Unplaced"/>
</dbReference>
<feature type="region of interest" description="Disordered" evidence="1">
    <location>
        <begin position="359"/>
        <end position="382"/>
    </location>
</feature>
<dbReference type="SUPFAM" id="SSF81321">
    <property type="entry name" value="Family A G protein-coupled receptor-like"/>
    <property type="match status" value="1"/>
</dbReference>
<feature type="transmembrane region" description="Helical" evidence="2">
    <location>
        <begin position="277"/>
        <end position="299"/>
    </location>
</feature>
<dbReference type="InterPro" id="IPR019428">
    <property type="entry name" value="7TM_GPCR_serpentine_rcpt_Str"/>
</dbReference>
<dbReference type="PANTHER" id="PTHR22943">
    <property type="entry name" value="7-TRANSMEMBRANE DOMAIN RECEPTOR C.ELEGANS"/>
    <property type="match status" value="1"/>
</dbReference>
<keyword evidence="2" id="KW-0812">Transmembrane</keyword>
<dbReference type="EMBL" id="CAJFDI010000006">
    <property type="protein sequence ID" value="CAD5233500.1"/>
    <property type="molecule type" value="Genomic_DNA"/>
</dbReference>
<gene>
    <name evidence="3" type="ORF">BXYJ_LOCUS13591</name>
</gene>
<feature type="transmembrane region" description="Helical" evidence="2">
    <location>
        <begin position="52"/>
        <end position="74"/>
    </location>
</feature>
<name>A0A1I7RWU2_BURXY</name>
<feature type="transmembrane region" description="Helical" evidence="2">
    <location>
        <begin position="311"/>
        <end position="332"/>
    </location>
</feature>
<evidence type="ECO:0000256" key="2">
    <source>
        <dbReference type="SAM" id="Phobius"/>
    </source>
</evidence>
<dbReference type="PANTHER" id="PTHR22943:SF248">
    <property type="entry name" value="SEVEN TM RECEPTOR"/>
    <property type="match status" value="1"/>
</dbReference>
<evidence type="ECO:0000313" key="7">
    <source>
        <dbReference type="WBParaSite" id="BXY_0520500.1"/>
    </source>
</evidence>
<feature type="transmembrane region" description="Helical" evidence="2">
    <location>
        <begin position="137"/>
        <end position="159"/>
    </location>
</feature>
<feature type="transmembrane region" description="Helical" evidence="2">
    <location>
        <begin position="171"/>
        <end position="193"/>
    </location>
</feature>
<evidence type="ECO:0000313" key="6">
    <source>
        <dbReference type="Proteomes" id="UP000659654"/>
    </source>
</evidence>
<dbReference type="WBParaSite" id="BXY_0520500.1">
    <property type="protein sequence ID" value="BXY_0520500.1"/>
    <property type="gene ID" value="BXY_0520500"/>
</dbReference>
<proteinExistence type="predicted"/>
<dbReference type="AlphaFoldDB" id="A0A1I7RWU2"/>
<feature type="transmembrane region" description="Helical" evidence="2">
    <location>
        <begin position="86"/>
        <end position="109"/>
    </location>
</feature>